<dbReference type="Pfam" id="PF14559">
    <property type="entry name" value="TPR_19"/>
    <property type="match status" value="1"/>
</dbReference>
<keyword evidence="1" id="KW-0106">Calcium</keyword>
<feature type="repeat" description="TPR" evidence="2">
    <location>
        <begin position="1359"/>
        <end position="1392"/>
    </location>
</feature>
<feature type="compositionally biased region" description="Pro residues" evidence="3">
    <location>
        <begin position="1546"/>
        <end position="1558"/>
    </location>
</feature>
<evidence type="ECO:0000259" key="4">
    <source>
        <dbReference type="PROSITE" id="PS50006"/>
    </source>
</evidence>
<evidence type="ECO:0000259" key="5">
    <source>
        <dbReference type="PROSITE" id="PS50222"/>
    </source>
</evidence>
<reference evidence="6 7" key="1">
    <citation type="journal article" date="2010" name="Plant Cell">
        <title>The Chlorella variabilis NC64A genome reveals adaptation to photosymbiosis, coevolution with viruses, and cryptic sex.</title>
        <authorList>
            <person name="Blanc G."/>
            <person name="Duncan G."/>
            <person name="Agarkova I."/>
            <person name="Borodovsky M."/>
            <person name="Gurnon J."/>
            <person name="Kuo A."/>
            <person name="Lindquist E."/>
            <person name="Lucas S."/>
            <person name="Pangilinan J."/>
            <person name="Polle J."/>
            <person name="Salamov A."/>
            <person name="Terry A."/>
            <person name="Yamada T."/>
            <person name="Dunigan D.D."/>
            <person name="Grigoriev I.V."/>
            <person name="Claverie J.M."/>
            <person name="Van Etten J.L."/>
        </authorList>
    </citation>
    <scope>NUCLEOTIDE SEQUENCE [LARGE SCALE GENOMIC DNA]</scope>
    <source>
        <strain evidence="6 7">NC64A</strain>
    </source>
</reference>
<dbReference type="SUPFAM" id="SSF47473">
    <property type="entry name" value="EF-hand"/>
    <property type="match status" value="1"/>
</dbReference>
<dbReference type="InterPro" id="IPR002048">
    <property type="entry name" value="EF_hand_dom"/>
</dbReference>
<feature type="compositionally biased region" description="Low complexity" evidence="3">
    <location>
        <begin position="714"/>
        <end position="730"/>
    </location>
</feature>
<dbReference type="InterPro" id="IPR007685">
    <property type="entry name" value="RelA_SpoT"/>
</dbReference>
<feature type="compositionally biased region" description="Low complexity" evidence="3">
    <location>
        <begin position="77"/>
        <end position="90"/>
    </location>
</feature>
<dbReference type="SUPFAM" id="SSF49879">
    <property type="entry name" value="SMAD/FHA domain"/>
    <property type="match status" value="1"/>
</dbReference>
<feature type="domain" description="FHA" evidence="4">
    <location>
        <begin position="986"/>
        <end position="1045"/>
    </location>
</feature>
<dbReference type="Pfam" id="PF04607">
    <property type="entry name" value="RelA_SpoT"/>
    <property type="match status" value="1"/>
</dbReference>
<gene>
    <name evidence="6" type="ORF">CHLNCDRAFT_133184</name>
</gene>
<evidence type="ECO:0000256" key="3">
    <source>
        <dbReference type="SAM" id="MobiDB-lite"/>
    </source>
</evidence>
<keyword evidence="7" id="KW-1185">Reference proteome</keyword>
<dbReference type="PROSITE" id="PS50222">
    <property type="entry name" value="EF_HAND_2"/>
    <property type="match status" value="1"/>
</dbReference>
<protein>
    <recommendedName>
        <fullName evidence="8">GTP diphosphokinase</fullName>
    </recommendedName>
</protein>
<dbReference type="PANTHER" id="PTHR21262:SF12">
    <property type="entry name" value="GTP DIPHOSPHOKINASE CRSH, CHLOROPLASTIC-RELATED"/>
    <property type="match status" value="1"/>
</dbReference>
<dbReference type="InterPro" id="IPR008984">
    <property type="entry name" value="SMAD_FHA_dom_sf"/>
</dbReference>
<dbReference type="InterPro" id="IPR011990">
    <property type="entry name" value="TPR-like_helical_dom_sf"/>
</dbReference>
<feature type="region of interest" description="Disordered" evidence="3">
    <location>
        <begin position="31"/>
        <end position="90"/>
    </location>
</feature>
<dbReference type="SUPFAM" id="SSF48452">
    <property type="entry name" value="TPR-like"/>
    <property type="match status" value="1"/>
</dbReference>
<dbReference type="SUPFAM" id="SSF81301">
    <property type="entry name" value="Nucleotidyltransferase"/>
    <property type="match status" value="1"/>
</dbReference>
<dbReference type="Pfam" id="PF00498">
    <property type="entry name" value="FHA"/>
    <property type="match status" value="1"/>
</dbReference>
<dbReference type="eggNOG" id="KOG1157">
    <property type="taxonomic scope" value="Eukaryota"/>
</dbReference>
<dbReference type="STRING" id="554065.E1Z2J8"/>
<evidence type="ECO:0000256" key="2">
    <source>
        <dbReference type="PROSITE-ProRule" id="PRU00339"/>
    </source>
</evidence>
<keyword evidence="2" id="KW-0802">TPR repeat</keyword>
<dbReference type="Proteomes" id="UP000008141">
    <property type="component" value="Unassembled WGS sequence"/>
</dbReference>
<feature type="compositionally biased region" description="Gly residues" evidence="3">
    <location>
        <begin position="754"/>
        <end position="770"/>
    </location>
</feature>
<dbReference type="GO" id="GO:0005509">
    <property type="term" value="F:calcium ion binding"/>
    <property type="evidence" value="ECO:0007669"/>
    <property type="project" value="InterPro"/>
</dbReference>
<dbReference type="Gene3D" id="1.10.238.10">
    <property type="entry name" value="EF-hand"/>
    <property type="match status" value="1"/>
</dbReference>
<dbReference type="GO" id="GO:0015969">
    <property type="term" value="P:guanosine tetraphosphate metabolic process"/>
    <property type="evidence" value="ECO:0007669"/>
    <property type="project" value="InterPro"/>
</dbReference>
<dbReference type="InterPro" id="IPR019734">
    <property type="entry name" value="TPR_rpt"/>
</dbReference>
<dbReference type="SUPFAM" id="SSF109604">
    <property type="entry name" value="HD-domain/PDEase-like"/>
    <property type="match status" value="1"/>
</dbReference>
<dbReference type="Pfam" id="PF13328">
    <property type="entry name" value="HD_4"/>
    <property type="match status" value="1"/>
</dbReference>
<proteinExistence type="predicted"/>
<dbReference type="SMART" id="SM00954">
    <property type="entry name" value="RelA_SpoT"/>
    <property type="match status" value="1"/>
</dbReference>
<feature type="compositionally biased region" description="Low complexity" evidence="3">
    <location>
        <begin position="874"/>
        <end position="886"/>
    </location>
</feature>
<dbReference type="InterPro" id="IPR003107">
    <property type="entry name" value="HAT"/>
</dbReference>
<dbReference type="Gene3D" id="1.10.3210.10">
    <property type="entry name" value="Hypothetical protein af1432"/>
    <property type="match status" value="1"/>
</dbReference>
<organism evidence="7">
    <name type="scientific">Chlorella variabilis</name>
    <name type="common">Green alga</name>
    <dbReference type="NCBI Taxonomy" id="554065"/>
    <lineage>
        <taxon>Eukaryota</taxon>
        <taxon>Viridiplantae</taxon>
        <taxon>Chlorophyta</taxon>
        <taxon>core chlorophytes</taxon>
        <taxon>Trebouxiophyceae</taxon>
        <taxon>Chlorellales</taxon>
        <taxon>Chlorellaceae</taxon>
        <taxon>Chlorella clade</taxon>
        <taxon>Chlorella</taxon>
    </lineage>
</organism>
<dbReference type="Gene3D" id="3.30.460.10">
    <property type="entry name" value="Beta Polymerase, domain 2"/>
    <property type="match status" value="1"/>
</dbReference>
<dbReference type="RefSeq" id="XP_005851775.1">
    <property type="nucleotide sequence ID" value="XM_005851713.1"/>
</dbReference>
<dbReference type="KEGG" id="cvr:CHLNCDRAFT_133184"/>
<dbReference type="SMART" id="SM00240">
    <property type="entry name" value="FHA"/>
    <property type="match status" value="1"/>
</dbReference>
<sequence length="1558" mass="158460">MVAGQVSHPACARPAGRVHVPAASLVLRPAASVRDDGTSTSGRPPVEHLRPPKRGSWRPLAYLQPSDQLGSLDQPVPSSSGSALLPRSSELPTAASAGTALAVAAAGSPPGSLLPVQEQGGASLLQLMAAWDQLSARLPPQASEGRSAELILTALKLALAYSPPAASSSSSRGQQAALSRPVARALSLASRLADLAAAGLPIDAEGIAAGILAEVLGSAAHWQPHAVGGASTAAAAAAAGSGGLTLQVVEGRVGPIVAQLVHDIQRARQLPARVELLDDTAASALRELCLSFYDVRATAVEVVARLDALAASDGLPSYQQQVCALEALQMYAPMGHALGLTAVAAQLEDRCFQILFPESYLRTAAWLREQAAANAEVLARCQAALEAAVAAQPRFGELAGGLVVAGRTKSLFSTLKKLLRLGNTAAGGRARAQLYDLMGLRVVVQPRADLPPEEAEALAAQACYLVRDAAFELWQPVAGRCKDYIAAPKSNGYQSLHSTVRVASETVSLGGGGGGEGAISGHATLELQIRTQLMHDRAERGVAAHAAYKGGLDATQALQLKSVTDAVLRRTAAAAAAASHAVEVEAGGGGGGGGTAVSGSDAAAEGLFRHLDQNSDGRISLEELQFALQELGVREAQAQSRAAAELLQLAAADGGEAGDGTIGFEAFMAFQRRVGLLQALSAVDHEQVHVLEQQQQQQQEQQHEQQAGAGPDGGLSSFDGGLSSMGVAGSPWGGSGGAGGSGRRLAAGTCRARGSGGALGWQPQGGGQLGGSRPRGRPRGAHLAARAFLETSSARSSSDSSVDEERGGVGGGSGGRSWVGRGSYNNLVALQDGPGSGAGERAGRRSARAGPPTREASPARAASPAREAPPAPQAPAAAAAAAPAAQGELLRKPDRWAGPAAGTGGETDGAATTGAAAGAGGWGKSRVVQGIMRLVGQAGPPPADATWQLVASPSLPHAVLNAAGGVVPATACGRRQALRIPDLGPCVVGAVFDRDCDYVVDVPTVSGRHVRLEVVRRPDARGGHSKLLLTDLGSTNGTRINRAPIQAHREVTLHPGDVVCLAEGGISFEVQVLAPAPPSPDVAASNGAAASAAAVAVQAGGGGGAGIGSLGGLAGAHRAAATLPAVVAALRLAGALEAAAAAQGSFPPGGAVYADLPDRARRLMAGGSHEAAHALLLAGAMQQPWEGGLWAQLANLERQRARHGGRGGSYGVARAFYAAAAACFGGVTAAGAGGALRAEAERSEGLCRALGSWAQLELSLGHAGSARALFRGGVAAAKRHPVPAAGAAAAARLLFTWAHKEWRGGEAAQAQRLCGEALEVEPGNAHALCLLGSIEAAAGRAGLARRLYGRALAARPGFVTALQSWGRLEASLGHLSRARPLFQQALRQEPSNTHVLQAWGVAEARHGDAGEARRLLRRCTDADPECRAAWHAWARLEEEAGDVGAARQLYRTVLRLRPGSVPALSALGRLERRAGQMQAAHQLLQEALAADPHHAPSVAEMAALLEAQGKPAQAQRMSKRVRRLNASRRAALREVALQRLPAAVRGPPPGPPSPAPPA</sequence>
<name>E1Z2J8_CHLVA</name>
<dbReference type="PANTHER" id="PTHR21262">
    <property type="entry name" value="GUANOSINE-3',5'-BIS DIPHOSPHATE 3'-PYROPHOSPHOHYDROLASE"/>
    <property type="match status" value="1"/>
</dbReference>
<feature type="region of interest" description="Disordered" evidence="3">
    <location>
        <begin position="691"/>
        <end position="922"/>
    </location>
</feature>
<dbReference type="InterPro" id="IPR043519">
    <property type="entry name" value="NT_sf"/>
</dbReference>
<feature type="repeat" description="TPR" evidence="2">
    <location>
        <begin position="1461"/>
        <end position="1494"/>
    </location>
</feature>
<dbReference type="CDD" id="cd00060">
    <property type="entry name" value="FHA"/>
    <property type="match status" value="1"/>
</dbReference>
<feature type="region of interest" description="Disordered" evidence="3">
    <location>
        <begin position="1538"/>
        <end position="1558"/>
    </location>
</feature>
<dbReference type="Gene3D" id="2.60.200.20">
    <property type="match status" value="1"/>
</dbReference>
<dbReference type="InterPro" id="IPR018247">
    <property type="entry name" value="EF_Hand_1_Ca_BS"/>
</dbReference>
<feature type="compositionally biased region" description="Low complexity" evidence="3">
    <location>
        <begin position="691"/>
        <end position="706"/>
    </location>
</feature>
<dbReference type="eggNOG" id="KOG1124">
    <property type="taxonomic scope" value="Eukaryota"/>
</dbReference>
<dbReference type="SMART" id="SM00054">
    <property type="entry name" value="EFh"/>
    <property type="match status" value="1"/>
</dbReference>
<feature type="compositionally biased region" description="Gly residues" evidence="3">
    <location>
        <begin position="731"/>
        <end position="742"/>
    </location>
</feature>
<dbReference type="InParanoid" id="E1Z2J8"/>
<feature type="compositionally biased region" description="Gly residues" evidence="3">
    <location>
        <begin position="808"/>
        <end position="817"/>
    </location>
</feature>
<evidence type="ECO:0000313" key="6">
    <source>
        <dbReference type="EMBL" id="EFN59673.1"/>
    </source>
</evidence>
<dbReference type="InterPro" id="IPR000253">
    <property type="entry name" value="FHA_dom"/>
</dbReference>
<dbReference type="SMART" id="SM00028">
    <property type="entry name" value="TPR"/>
    <property type="match status" value="6"/>
</dbReference>
<feature type="compositionally biased region" description="Low complexity" evidence="3">
    <location>
        <begin position="848"/>
        <end position="866"/>
    </location>
</feature>
<feature type="domain" description="EF-hand" evidence="5">
    <location>
        <begin position="599"/>
        <end position="634"/>
    </location>
</feature>
<accession>E1Z2J8</accession>
<dbReference type="OrthoDB" id="427950at2759"/>
<evidence type="ECO:0000256" key="1">
    <source>
        <dbReference type="ARBA" id="ARBA00022837"/>
    </source>
</evidence>
<dbReference type="PROSITE" id="PS50005">
    <property type="entry name" value="TPR"/>
    <property type="match status" value="2"/>
</dbReference>
<dbReference type="PROSITE" id="PS50006">
    <property type="entry name" value="FHA_DOMAIN"/>
    <property type="match status" value="1"/>
</dbReference>
<dbReference type="GeneID" id="17359506"/>
<dbReference type="SMART" id="SM00386">
    <property type="entry name" value="HAT"/>
    <property type="match status" value="6"/>
</dbReference>
<evidence type="ECO:0008006" key="8">
    <source>
        <dbReference type="Google" id="ProtNLM"/>
    </source>
</evidence>
<dbReference type="PROSITE" id="PS00018">
    <property type="entry name" value="EF_HAND_1"/>
    <property type="match status" value="1"/>
</dbReference>
<dbReference type="Gene3D" id="1.25.40.10">
    <property type="entry name" value="Tetratricopeptide repeat domain"/>
    <property type="match status" value="1"/>
</dbReference>
<evidence type="ECO:0000313" key="7">
    <source>
        <dbReference type="Proteomes" id="UP000008141"/>
    </source>
</evidence>
<dbReference type="Pfam" id="PF13432">
    <property type="entry name" value="TPR_16"/>
    <property type="match status" value="2"/>
</dbReference>
<dbReference type="CDD" id="cd05399">
    <property type="entry name" value="NT_Rel-Spo_like"/>
    <property type="match status" value="1"/>
</dbReference>
<dbReference type="EMBL" id="GL433835">
    <property type="protein sequence ID" value="EFN59673.1"/>
    <property type="molecule type" value="Genomic_DNA"/>
</dbReference>
<dbReference type="InterPro" id="IPR011992">
    <property type="entry name" value="EF-hand-dom_pair"/>
</dbReference>
<dbReference type="GO" id="GO:0006396">
    <property type="term" value="P:RNA processing"/>
    <property type="evidence" value="ECO:0007669"/>
    <property type="project" value="InterPro"/>
</dbReference>